<accession>A0A6A8KTS5</accession>
<dbReference type="RefSeq" id="WP_154244629.1">
    <property type="nucleotide sequence ID" value="NZ_WKPZ01000032.1"/>
</dbReference>
<dbReference type="Proteomes" id="UP000477010">
    <property type="component" value="Unassembled WGS sequence"/>
</dbReference>
<dbReference type="AlphaFoldDB" id="A0A6A8KTS5"/>
<reference evidence="1 2" key="1">
    <citation type="journal article" date="2019" name="Nat. Med.">
        <title>A library of human gut bacterial isolates paired with longitudinal multiomics data enables mechanistic microbiome research.</title>
        <authorList>
            <person name="Poyet M."/>
            <person name="Groussin M."/>
            <person name="Gibbons S.M."/>
            <person name="Avila-Pacheco J."/>
            <person name="Jiang X."/>
            <person name="Kearney S.M."/>
            <person name="Perrotta A.R."/>
            <person name="Berdy B."/>
            <person name="Zhao S."/>
            <person name="Lieberman T.D."/>
            <person name="Swanson P.K."/>
            <person name="Smith M."/>
            <person name="Roesemann S."/>
            <person name="Alexander J.E."/>
            <person name="Rich S.A."/>
            <person name="Livny J."/>
            <person name="Vlamakis H."/>
            <person name="Clish C."/>
            <person name="Bullock K."/>
            <person name="Deik A."/>
            <person name="Scott J."/>
            <person name="Pierce K.A."/>
            <person name="Xavier R.J."/>
            <person name="Alm E.J."/>
        </authorList>
    </citation>
    <scope>NUCLEOTIDE SEQUENCE [LARGE SCALE GENOMIC DNA]</scope>
    <source>
        <strain evidence="1 2">BIOML-B9</strain>
    </source>
</reference>
<evidence type="ECO:0000313" key="2">
    <source>
        <dbReference type="Proteomes" id="UP000477010"/>
    </source>
</evidence>
<evidence type="ECO:0000313" key="1">
    <source>
        <dbReference type="EMBL" id="MSC81116.1"/>
    </source>
</evidence>
<gene>
    <name evidence="1" type="ORF">GKD85_09855</name>
</gene>
<protein>
    <submittedName>
        <fullName evidence="1">Uncharacterized protein</fullName>
    </submittedName>
</protein>
<dbReference type="EMBL" id="WKQE01000013">
    <property type="protein sequence ID" value="MSC81116.1"/>
    <property type="molecule type" value="Genomic_DNA"/>
</dbReference>
<comment type="caution">
    <text evidence="1">The sequence shown here is derived from an EMBL/GenBank/DDBJ whole genome shotgun (WGS) entry which is preliminary data.</text>
</comment>
<name>A0A6A8KTS5_9FIRM</name>
<organism evidence="1 2">
    <name type="scientific">Faecalibacterium prausnitzii</name>
    <dbReference type="NCBI Taxonomy" id="853"/>
    <lineage>
        <taxon>Bacteria</taxon>
        <taxon>Bacillati</taxon>
        <taxon>Bacillota</taxon>
        <taxon>Clostridia</taxon>
        <taxon>Eubacteriales</taxon>
        <taxon>Oscillospiraceae</taxon>
        <taxon>Faecalibacterium</taxon>
    </lineage>
</organism>
<sequence>MKKNQEKQDEAAEKLVNDFIRRCNVADSILRYSFRLDMPDVRKMPKQENLVDWVGKSAYELFDPLVEDRPSMAFGVICSGSLNYFDGRLEFFKKNAVVYFYCQLRELIGKGNPISAYDAVEYTYFESDKNNVKDGVIAGMDYLIQNKVYNFQPGKIIINKNGEDNGSLSIDTKKKNKKSSGNHALNTSIQGINKKLELMPYFNGFFVEGPSEFREGEREVKGLKLSDLDVAAAFRRKSKSLEKISIIKEVQETHNKAESGQSNDQIAKKVIVGIVETYKDLIELRKEDKLTSADRLYIRIRVEQALGVQLVMRLWNNVVKVYNTMGTAFFDRESVTRLDKIFKCNNILNRAELVDIAFEALNAIKKGKDVTTWKEVISNDIYGNLVTTAQREDDVQKWKNIYEEGVAFFSEWCIPLYNTCFCVLLYSAVKNETKDSAEILKKMFAYLSSYINENQIEFESGISEDTLLELKKIKRRPEIIRALSDYIIGMLDQPETMEAPITLFELDKMIPKKANGDYLKYMKLQFIERNKLVIGWSPEKS</sequence>
<proteinExistence type="predicted"/>